<dbReference type="Proteomes" id="UP000053927">
    <property type="component" value="Unassembled WGS sequence"/>
</dbReference>
<gene>
    <name evidence="4" type="ORF">STEHIDRAFT_69209</name>
</gene>
<feature type="domain" description="Glucose-methanol-choline oxidoreductase C-terminal" evidence="3">
    <location>
        <begin position="26"/>
        <end position="160"/>
    </location>
</feature>
<dbReference type="KEGG" id="shs:STEHIDRAFT_69209"/>
<evidence type="ECO:0000256" key="2">
    <source>
        <dbReference type="ARBA" id="ARBA00010790"/>
    </source>
</evidence>
<dbReference type="eggNOG" id="KOG1238">
    <property type="taxonomic scope" value="Eukaryota"/>
</dbReference>
<evidence type="ECO:0000256" key="1">
    <source>
        <dbReference type="ARBA" id="ARBA00001974"/>
    </source>
</evidence>
<protein>
    <submittedName>
        <fullName evidence="4">Glucose-methanol-choline oxidoreductase</fullName>
    </submittedName>
</protein>
<dbReference type="Pfam" id="PF05199">
    <property type="entry name" value="GMC_oxred_C"/>
    <property type="match status" value="1"/>
</dbReference>
<keyword evidence="5" id="KW-1185">Reference proteome</keyword>
<dbReference type="PANTHER" id="PTHR11552:SF213">
    <property type="entry name" value="DEHYDROGENASE, PUTATIVE-RELATED"/>
    <property type="match status" value="1"/>
</dbReference>
<evidence type="ECO:0000313" key="4">
    <source>
        <dbReference type="EMBL" id="EIM79611.1"/>
    </source>
</evidence>
<dbReference type="OrthoDB" id="269227at2759"/>
<dbReference type="InterPro" id="IPR007867">
    <property type="entry name" value="GMC_OxRtase_C"/>
</dbReference>
<evidence type="ECO:0000313" key="5">
    <source>
        <dbReference type="Proteomes" id="UP000053927"/>
    </source>
</evidence>
<dbReference type="AlphaFoldDB" id="R7RW93"/>
<dbReference type="GeneID" id="18806519"/>
<sequence length="176" mass="19192">MLFHYHWLGALGYPLSSKHKKRSDLSRGFVNLTGPGPQDPLNIQKLRFQAAQGPQDVADLREALKRARGIIGGLTVSPWIEGETSPGSRVQTDDEIDEYIYENVFGHHACCTNKMGADDDPMAVLDGNFSVRGAAGLRVVDASSWPDVPGYFITTPTYMISEKAADVVIAAASRRS</sequence>
<dbReference type="RefSeq" id="XP_007311183.1">
    <property type="nucleotide sequence ID" value="XM_007311121.1"/>
</dbReference>
<proteinExistence type="inferred from homology"/>
<dbReference type="GO" id="GO:0050660">
    <property type="term" value="F:flavin adenine dinucleotide binding"/>
    <property type="evidence" value="ECO:0007669"/>
    <property type="project" value="InterPro"/>
</dbReference>
<organism evidence="4 5">
    <name type="scientific">Stereum hirsutum (strain FP-91666)</name>
    <name type="common">White-rot fungus</name>
    <dbReference type="NCBI Taxonomy" id="721885"/>
    <lineage>
        <taxon>Eukaryota</taxon>
        <taxon>Fungi</taxon>
        <taxon>Dikarya</taxon>
        <taxon>Basidiomycota</taxon>
        <taxon>Agaricomycotina</taxon>
        <taxon>Agaricomycetes</taxon>
        <taxon>Russulales</taxon>
        <taxon>Stereaceae</taxon>
        <taxon>Stereum</taxon>
    </lineage>
</organism>
<evidence type="ECO:0000259" key="3">
    <source>
        <dbReference type="Pfam" id="PF05199"/>
    </source>
</evidence>
<dbReference type="InterPro" id="IPR012132">
    <property type="entry name" value="GMC_OxRdtase"/>
</dbReference>
<accession>R7RW93</accession>
<dbReference type="EMBL" id="JH687402">
    <property type="protein sequence ID" value="EIM79611.1"/>
    <property type="molecule type" value="Genomic_DNA"/>
</dbReference>
<dbReference type="SUPFAM" id="SSF51905">
    <property type="entry name" value="FAD/NAD(P)-binding domain"/>
    <property type="match status" value="1"/>
</dbReference>
<name>R7RW93_STEHR</name>
<dbReference type="Gene3D" id="3.50.50.60">
    <property type="entry name" value="FAD/NAD(P)-binding domain"/>
    <property type="match status" value="1"/>
</dbReference>
<reference evidence="5" key="1">
    <citation type="journal article" date="2012" name="Science">
        <title>The Paleozoic origin of enzymatic lignin decomposition reconstructed from 31 fungal genomes.</title>
        <authorList>
            <person name="Floudas D."/>
            <person name="Binder M."/>
            <person name="Riley R."/>
            <person name="Barry K."/>
            <person name="Blanchette R.A."/>
            <person name="Henrissat B."/>
            <person name="Martinez A.T."/>
            <person name="Otillar R."/>
            <person name="Spatafora J.W."/>
            <person name="Yadav J.S."/>
            <person name="Aerts A."/>
            <person name="Benoit I."/>
            <person name="Boyd A."/>
            <person name="Carlson A."/>
            <person name="Copeland A."/>
            <person name="Coutinho P.M."/>
            <person name="de Vries R.P."/>
            <person name="Ferreira P."/>
            <person name="Findley K."/>
            <person name="Foster B."/>
            <person name="Gaskell J."/>
            <person name="Glotzer D."/>
            <person name="Gorecki P."/>
            <person name="Heitman J."/>
            <person name="Hesse C."/>
            <person name="Hori C."/>
            <person name="Igarashi K."/>
            <person name="Jurgens J.A."/>
            <person name="Kallen N."/>
            <person name="Kersten P."/>
            <person name="Kohler A."/>
            <person name="Kuees U."/>
            <person name="Kumar T.K.A."/>
            <person name="Kuo A."/>
            <person name="LaButti K."/>
            <person name="Larrondo L.F."/>
            <person name="Lindquist E."/>
            <person name="Ling A."/>
            <person name="Lombard V."/>
            <person name="Lucas S."/>
            <person name="Lundell T."/>
            <person name="Martin R."/>
            <person name="McLaughlin D.J."/>
            <person name="Morgenstern I."/>
            <person name="Morin E."/>
            <person name="Murat C."/>
            <person name="Nagy L.G."/>
            <person name="Nolan M."/>
            <person name="Ohm R.A."/>
            <person name="Patyshakuliyeva A."/>
            <person name="Rokas A."/>
            <person name="Ruiz-Duenas F.J."/>
            <person name="Sabat G."/>
            <person name="Salamov A."/>
            <person name="Samejima M."/>
            <person name="Schmutz J."/>
            <person name="Slot J.C."/>
            <person name="St John F."/>
            <person name="Stenlid J."/>
            <person name="Sun H."/>
            <person name="Sun S."/>
            <person name="Syed K."/>
            <person name="Tsang A."/>
            <person name="Wiebenga A."/>
            <person name="Young D."/>
            <person name="Pisabarro A."/>
            <person name="Eastwood D.C."/>
            <person name="Martin F."/>
            <person name="Cullen D."/>
            <person name="Grigoriev I.V."/>
            <person name="Hibbett D.S."/>
        </authorList>
    </citation>
    <scope>NUCLEOTIDE SEQUENCE [LARGE SCALE GENOMIC DNA]</scope>
    <source>
        <strain evidence="5">FP-91666</strain>
    </source>
</reference>
<dbReference type="GO" id="GO:0016614">
    <property type="term" value="F:oxidoreductase activity, acting on CH-OH group of donors"/>
    <property type="evidence" value="ECO:0007669"/>
    <property type="project" value="InterPro"/>
</dbReference>
<dbReference type="InterPro" id="IPR036188">
    <property type="entry name" value="FAD/NAD-bd_sf"/>
</dbReference>
<comment type="similarity">
    <text evidence="2">Belongs to the GMC oxidoreductase family.</text>
</comment>
<dbReference type="PANTHER" id="PTHR11552">
    <property type="entry name" value="GLUCOSE-METHANOL-CHOLINE GMC OXIDOREDUCTASE"/>
    <property type="match status" value="1"/>
</dbReference>
<comment type="cofactor">
    <cofactor evidence="1">
        <name>FAD</name>
        <dbReference type="ChEBI" id="CHEBI:57692"/>
    </cofactor>
</comment>
<dbReference type="SUPFAM" id="SSF54373">
    <property type="entry name" value="FAD-linked reductases, C-terminal domain"/>
    <property type="match status" value="1"/>
</dbReference>
<dbReference type="OMA" id="IFGHHAC"/>